<accession>B4GZR2</accession>
<dbReference type="InterPro" id="IPR057428">
    <property type="entry name" value="EFHB_EF-hand_C"/>
</dbReference>
<dbReference type="OrthoDB" id="2096280at2759"/>
<dbReference type="Pfam" id="PF25325">
    <property type="entry name" value="EF-hand_EFHB_C"/>
    <property type="match status" value="1"/>
</dbReference>
<dbReference type="OMA" id="MRQECRR"/>
<protein>
    <submittedName>
        <fullName evidence="3">GL22850</fullName>
    </submittedName>
</protein>
<name>B4GZR2_DROPE</name>
<evidence type="ECO:0000259" key="2">
    <source>
        <dbReference type="Pfam" id="PF25325"/>
    </source>
</evidence>
<dbReference type="Proteomes" id="UP000008744">
    <property type="component" value="Unassembled WGS sequence"/>
</dbReference>
<dbReference type="HOGENOM" id="CLU_546623_0_0_1"/>
<proteinExistence type="predicted"/>
<dbReference type="STRING" id="7234.B4GZR2"/>
<evidence type="ECO:0000313" key="4">
    <source>
        <dbReference type="Proteomes" id="UP000008744"/>
    </source>
</evidence>
<dbReference type="AlphaFoldDB" id="B4GZR2"/>
<evidence type="ECO:0000313" key="3">
    <source>
        <dbReference type="EMBL" id="EDW29489.1"/>
    </source>
</evidence>
<feature type="domain" description="EFHB C-terminal EF-hand" evidence="2">
    <location>
        <begin position="390"/>
        <end position="462"/>
    </location>
</feature>
<dbReference type="PhylomeDB" id="B4GZR2"/>
<sequence length="473" mass="54686">MSNIGRFVDRNADIRAAGLTTSFGDLVSVPDCMPFTHPSDLAEQLMRQECRRSTVKPQSKRNPIVPSDSMENMLNGEEKSRFVAFREKLYEAMYSKKHRLGRIRPTHSKPESVTNDSRTFGMASTASEPLYPIILPPKSAEQVNQEYAEFHDKHIISHNHYFPSEIVNRKYTHPFDRRNTFGMHLGTDRNGTLVKSVLSLFEGPDLIINKTHNDFIERHCGPLGKKYKHPYEVSDIMHGITHPFECDAKMLFENISPCLNNDRLKDALSKKDKELTGHLPLSKIIETLDRLHIVVDTQKMRTALNHFHLIIDEGCATERVSYEKFCDLVGQQVPLPTVDSRLPFPAKMYCLDTTYRLFCADRNKKPVEGLVEKKKFLTHQEQDEENTRAKDLIAPEPETLYGLGPSDFTRPRPKDQMERLFKNVLPKDDFETVWQRVLAEHKDPHEMVSVYQFRTVWKRIQDIAALDSRYSRS</sequence>
<organism evidence="4">
    <name type="scientific">Drosophila persimilis</name>
    <name type="common">Fruit fly</name>
    <dbReference type="NCBI Taxonomy" id="7234"/>
    <lineage>
        <taxon>Eukaryota</taxon>
        <taxon>Metazoa</taxon>
        <taxon>Ecdysozoa</taxon>
        <taxon>Arthropoda</taxon>
        <taxon>Hexapoda</taxon>
        <taxon>Insecta</taxon>
        <taxon>Pterygota</taxon>
        <taxon>Neoptera</taxon>
        <taxon>Endopterygota</taxon>
        <taxon>Diptera</taxon>
        <taxon>Brachycera</taxon>
        <taxon>Muscomorpha</taxon>
        <taxon>Ephydroidea</taxon>
        <taxon>Drosophilidae</taxon>
        <taxon>Drosophila</taxon>
        <taxon>Sophophora</taxon>
    </lineage>
</organism>
<reference evidence="3 4" key="1">
    <citation type="journal article" date="2007" name="Nature">
        <title>Evolution of genes and genomes on the Drosophila phylogeny.</title>
        <authorList>
            <consortium name="Drosophila 12 Genomes Consortium"/>
            <person name="Clark A.G."/>
            <person name="Eisen M.B."/>
            <person name="Smith D.R."/>
            <person name="Bergman C.M."/>
            <person name="Oliver B."/>
            <person name="Markow T.A."/>
            <person name="Kaufman T.C."/>
            <person name="Kellis M."/>
            <person name="Gelbart W."/>
            <person name="Iyer V.N."/>
            <person name="Pollard D.A."/>
            <person name="Sackton T.B."/>
            <person name="Larracuente A.M."/>
            <person name="Singh N.D."/>
            <person name="Abad J.P."/>
            <person name="Abt D.N."/>
            <person name="Adryan B."/>
            <person name="Aguade M."/>
            <person name="Akashi H."/>
            <person name="Anderson W.W."/>
            <person name="Aquadro C.F."/>
            <person name="Ardell D.H."/>
            <person name="Arguello R."/>
            <person name="Artieri C.G."/>
            <person name="Barbash D.A."/>
            <person name="Barker D."/>
            <person name="Barsanti P."/>
            <person name="Batterham P."/>
            <person name="Batzoglou S."/>
            <person name="Begun D."/>
            <person name="Bhutkar A."/>
            <person name="Blanco E."/>
            <person name="Bosak S.A."/>
            <person name="Bradley R.K."/>
            <person name="Brand A.D."/>
            <person name="Brent M.R."/>
            <person name="Brooks A.N."/>
            <person name="Brown R.H."/>
            <person name="Butlin R.K."/>
            <person name="Caggese C."/>
            <person name="Calvi B.R."/>
            <person name="Bernardo de Carvalho A."/>
            <person name="Caspi A."/>
            <person name="Castrezana S."/>
            <person name="Celniker S.E."/>
            <person name="Chang J.L."/>
            <person name="Chapple C."/>
            <person name="Chatterji S."/>
            <person name="Chinwalla A."/>
            <person name="Civetta A."/>
            <person name="Clifton S.W."/>
            <person name="Comeron J.M."/>
            <person name="Costello J.C."/>
            <person name="Coyne J.A."/>
            <person name="Daub J."/>
            <person name="David R.G."/>
            <person name="Delcher A.L."/>
            <person name="Delehaunty K."/>
            <person name="Do C.B."/>
            <person name="Ebling H."/>
            <person name="Edwards K."/>
            <person name="Eickbush T."/>
            <person name="Evans J.D."/>
            <person name="Filipski A."/>
            <person name="Findeiss S."/>
            <person name="Freyhult E."/>
            <person name="Fulton L."/>
            <person name="Fulton R."/>
            <person name="Garcia A.C."/>
            <person name="Gardiner A."/>
            <person name="Garfield D.A."/>
            <person name="Garvin B.E."/>
            <person name="Gibson G."/>
            <person name="Gilbert D."/>
            <person name="Gnerre S."/>
            <person name="Godfrey J."/>
            <person name="Good R."/>
            <person name="Gotea V."/>
            <person name="Gravely B."/>
            <person name="Greenberg A.J."/>
            <person name="Griffiths-Jones S."/>
            <person name="Gross S."/>
            <person name="Guigo R."/>
            <person name="Gustafson E.A."/>
            <person name="Haerty W."/>
            <person name="Hahn M.W."/>
            <person name="Halligan D.L."/>
            <person name="Halpern A.L."/>
            <person name="Halter G.M."/>
            <person name="Han M.V."/>
            <person name="Heger A."/>
            <person name="Hillier L."/>
            <person name="Hinrichs A.S."/>
            <person name="Holmes I."/>
            <person name="Hoskins R.A."/>
            <person name="Hubisz M.J."/>
            <person name="Hultmark D."/>
            <person name="Huntley M.A."/>
            <person name="Jaffe D.B."/>
            <person name="Jagadeeshan S."/>
            <person name="Jeck W.R."/>
            <person name="Johnson J."/>
            <person name="Jones C.D."/>
            <person name="Jordan W.C."/>
            <person name="Karpen G.H."/>
            <person name="Kataoka E."/>
            <person name="Keightley P.D."/>
            <person name="Kheradpour P."/>
            <person name="Kirkness E.F."/>
            <person name="Koerich L.B."/>
            <person name="Kristiansen K."/>
            <person name="Kudrna D."/>
            <person name="Kulathinal R.J."/>
            <person name="Kumar S."/>
            <person name="Kwok R."/>
            <person name="Lander E."/>
            <person name="Langley C.H."/>
            <person name="Lapoint R."/>
            <person name="Lazzaro B.P."/>
            <person name="Lee S.J."/>
            <person name="Levesque L."/>
            <person name="Li R."/>
            <person name="Lin C.F."/>
            <person name="Lin M.F."/>
            <person name="Lindblad-Toh K."/>
            <person name="Llopart A."/>
            <person name="Long M."/>
            <person name="Low L."/>
            <person name="Lozovsky E."/>
            <person name="Lu J."/>
            <person name="Luo M."/>
            <person name="Machado C.A."/>
            <person name="Makalowski W."/>
            <person name="Marzo M."/>
            <person name="Matsuda M."/>
            <person name="Matzkin L."/>
            <person name="McAllister B."/>
            <person name="McBride C.S."/>
            <person name="McKernan B."/>
            <person name="McKernan K."/>
            <person name="Mendez-Lago M."/>
            <person name="Minx P."/>
            <person name="Mollenhauer M.U."/>
            <person name="Montooth K."/>
            <person name="Mount S.M."/>
            <person name="Mu X."/>
            <person name="Myers E."/>
            <person name="Negre B."/>
            <person name="Newfeld S."/>
            <person name="Nielsen R."/>
            <person name="Noor M.A."/>
            <person name="O'Grady P."/>
            <person name="Pachter L."/>
            <person name="Papaceit M."/>
            <person name="Parisi M.J."/>
            <person name="Parisi M."/>
            <person name="Parts L."/>
            <person name="Pedersen J.S."/>
            <person name="Pesole G."/>
            <person name="Phillippy A.M."/>
            <person name="Ponting C.P."/>
            <person name="Pop M."/>
            <person name="Porcelli D."/>
            <person name="Powell J.R."/>
            <person name="Prohaska S."/>
            <person name="Pruitt K."/>
            <person name="Puig M."/>
            <person name="Quesneville H."/>
            <person name="Ram K.R."/>
            <person name="Rand D."/>
            <person name="Rasmussen M.D."/>
            <person name="Reed L.K."/>
            <person name="Reenan R."/>
            <person name="Reily A."/>
            <person name="Remington K.A."/>
            <person name="Rieger T.T."/>
            <person name="Ritchie M.G."/>
            <person name="Robin C."/>
            <person name="Rogers Y.H."/>
            <person name="Rohde C."/>
            <person name="Rozas J."/>
            <person name="Rubenfield M.J."/>
            <person name="Ruiz A."/>
            <person name="Russo S."/>
            <person name="Salzberg S.L."/>
            <person name="Sanchez-Gracia A."/>
            <person name="Saranga D.J."/>
            <person name="Sato H."/>
            <person name="Schaeffer S.W."/>
            <person name="Schatz M.C."/>
            <person name="Schlenke T."/>
            <person name="Schwartz R."/>
            <person name="Segarra C."/>
            <person name="Singh R.S."/>
            <person name="Sirot L."/>
            <person name="Sirota M."/>
            <person name="Sisneros N.B."/>
            <person name="Smith C.D."/>
            <person name="Smith T.F."/>
            <person name="Spieth J."/>
            <person name="Stage D.E."/>
            <person name="Stark A."/>
            <person name="Stephan W."/>
            <person name="Strausberg R.L."/>
            <person name="Strempel S."/>
            <person name="Sturgill D."/>
            <person name="Sutton G."/>
            <person name="Sutton G.G."/>
            <person name="Tao W."/>
            <person name="Teichmann S."/>
            <person name="Tobari Y.N."/>
            <person name="Tomimura Y."/>
            <person name="Tsolas J.M."/>
            <person name="Valente V.L."/>
            <person name="Venter E."/>
            <person name="Venter J.C."/>
            <person name="Vicario S."/>
            <person name="Vieira F.G."/>
            <person name="Vilella A.J."/>
            <person name="Villasante A."/>
            <person name="Walenz B."/>
            <person name="Wang J."/>
            <person name="Wasserman M."/>
            <person name="Watts T."/>
            <person name="Wilson D."/>
            <person name="Wilson R.K."/>
            <person name="Wing R.A."/>
            <person name="Wolfner M.F."/>
            <person name="Wong A."/>
            <person name="Wong G.K."/>
            <person name="Wu C.I."/>
            <person name="Wu G."/>
            <person name="Yamamoto D."/>
            <person name="Yang H.P."/>
            <person name="Yang S.P."/>
            <person name="Yorke J.A."/>
            <person name="Yoshida K."/>
            <person name="Zdobnov E."/>
            <person name="Zhang P."/>
            <person name="Zhang Y."/>
            <person name="Zimin A.V."/>
            <person name="Baldwin J."/>
            <person name="Abdouelleil A."/>
            <person name="Abdulkadir J."/>
            <person name="Abebe A."/>
            <person name="Abera B."/>
            <person name="Abreu J."/>
            <person name="Acer S.C."/>
            <person name="Aftuck L."/>
            <person name="Alexander A."/>
            <person name="An P."/>
            <person name="Anderson E."/>
            <person name="Anderson S."/>
            <person name="Arachi H."/>
            <person name="Azer M."/>
            <person name="Bachantsang P."/>
            <person name="Barry A."/>
            <person name="Bayul T."/>
            <person name="Berlin A."/>
            <person name="Bessette D."/>
            <person name="Bloom T."/>
            <person name="Blye J."/>
            <person name="Boguslavskiy L."/>
            <person name="Bonnet C."/>
            <person name="Boukhgalter B."/>
            <person name="Bourzgui I."/>
            <person name="Brown A."/>
            <person name="Cahill P."/>
            <person name="Channer S."/>
            <person name="Cheshatsang Y."/>
            <person name="Chuda L."/>
            <person name="Citroen M."/>
            <person name="Collymore A."/>
            <person name="Cooke P."/>
            <person name="Costello M."/>
            <person name="D'Aco K."/>
            <person name="Daza R."/>
            <person name="De Haan G."/>
            <person name="DeGray S."/>
            <person name="DeMaso C."/>
            <person name="Dhargay N."/>
            <person name="Dooley K."/>
            <person name="Dooley E."/>
            <person name="Doricent M."/>
            <person name="Dorje P."/>
            <person name="Dorjee K."/>
            <person name="Dupes A."/>
            <person name="Elong R."/>
            <person name="Falk J."/>
            <person name="Farina A."/>
            <person name="Faro S."/>
            <person name="Ferguson D."/>
            <person name="Fisher S."/>
            <person name="Foley C.D."/>
            <person name="Franke A."/>
            <person name="Friedrich D."/>
            <person name="Gadbois L."/>
            <person name="Gearin G."/>
            <person name="Gearin C.R."/>
            <person name="Giannoukos G."/>
            <person name="Goode T."/>
            <person name="Graham J."/>
            <person name="Grandbois E."/>
            <person name="Grewal S."/>
            <person name="Gyaltsen K."/>
            <person name="Hafez N."/>
            <person name="Hagos B."/>
            <person name="Hall J."/>
            <person name="Henson C."/>
            <person name="Hollinger A."/>
            <person name="Honan T."/>
            <person name="Huard M.D."/>
            <person name="Hughes L."/>
            <person name="Hurhula B."/>
            <person name="Husby M.E."/>
            <person name="Kamat A."/>
            <person name="Kanga B."/>
            <person name="Kashin S."/>
            <person name="Khazanovich D."/>
            <person name="Kisner P."/>
            <person name="Lance K."/>
            <person name="Lara M."/>
            <person name="Lee W."/>
            <person name="Lennon N."/>
            <person name="Letendre F."/>
            <person name="LeVine R."/>
            <person name="Lipovsky A."/>
            <person name="Liu X."/>
            <person name="Liu J."/>
            <person name="Liu S."/>
            <person name="Lokyitsang T."/>
            <person name="Lokyitsang Y."/>
            <person name="Lubonja R."/>
            <person name="Lui A."/>
            <person name="MacDonald P."/>
            <person name="Magnisalis V."/>
            <person name="Maru K."/>
            <person name="Matthews C."/>
            <person name="McCusker W."/>
            <person name="McDonough S."/>
            <person name="Mehta T."/>
            <person name="Meldrim J."/>
            <person name="Meneus L."/>
            <person name="Mihai O."/>
            <person name="Mihalev A."/>
            <person name="Mihova T."/>
            <person name="Mittelman R."/>
            <person name="Mlenga V."/>
            <person name="Montmayeur A."/>
            <person name="Mulrain L."/>
            <person name="Navidi A."/>
            <person name="Naylor J."/>
            <person name="Negash T."/>
            <person name="Nguyen T."/>
            <person name="Nguyen N."/>
            <person name="Nicol R."/>
            <person name="Norbu C."/>
            <person name="Norbu N."/>
            <person name="Novod N."/>
            <person name="O'Neill B."/>
            <person name="Osman S."/>
            <person name="Markiewicz E."/>
            <person name="Oyono O.L."/>
            <person name="Patti C."/>
            <person name="Phunkhang P."/>
            <person name="Pierre F."/>
            <person name="Priest M."/>
            <person name="Raghuraman S."/>
            <person name="Rege F."/>
            <person name="Reyes R."/>
            <person name="Rise C."/>
            <person name="Rogov P."/>
            <person name="Ross K."/>
            <person name="Ryan E."/>
            <person name="Settipalli S."/>
            <person name="Shea T."/>
            <person name="Sherpa N."/>
            <person name="Shi L."/>
            <person name="Shih D."/>
            <person name="Sparrow T."/>
            <person name="Spaulding J."/>
            <person name="Stalker J."/>
            <person name="Stange-Thomann N."/>
            <person name="Stavropoulos S."/>
            <person name="Stone C."/>
            <person name="Strader C."/>
            <person name="Tesfaye S."/>
            <person name="Thomson T."/>
            <person name="Thoulutsang Y."/>
            <person name="Thoulutsang D."/>
            <person name="Topham K."/>
            <person name="Topping I."/>
            <person name="Tsamla T."/>
            <person name="Vassiliev H."/>
            <person name="Vo A."/>
            <person name="Wangchuk T."/>
            <person name="Wangdi T."/>
            <person name="Weiand M."/>
            <person name="Wilkinson J."/>
            <person name="Wilson A."/>
            <person name="Yadav S."/>
            <person name="Young G."/>
            <person name="Yu Q."/>
            <person name="Zembek L."/>
            <person name="Zhong D."/>
            <person name="Zimmer A."/>
            <person name="Zwirko Z."/>
            <person name="Jaffe D.B."/>
            <person name="Alvarez P."/>
            <person name="Brockman W."/>
            <person name="Butler J."/>
            <person name="Chin C."/>
            <person name="Gnerre S."/>
            <person name="Grabherr M."/>
            <person name="Kleber M."/>
            <person name="Mauceli E."/>
            <person name="MacCallum I."/>
        </authorList>
    </citation>
    <scope>NUCLEOTIDE SEQUENCE [LARGE SCALE GENOMIC DNA]</scope>
    <source>
        <strain evidence="4">MSH-3 / Tucson 14011-0111.49</strain>
    </source>
</reference>
<evidence type="ECO:0000256" key="1">
    <source>
        <dbReference type="SAM" id="MobiDB-lite"/>
    </source>
</evidence>
<keyword evidence="4" id="KW-1185">Reference proteome</keyword>
<feature type="region of interest" description="Disordered" evidence="1">
    <location>
        <begin position="51"/>
        <end position="71"/>
    </location>
</feature>
<dbReference type="eggNOG" id="ENOG502QV2M">
    <property type="taxonomic scope" value="Eukaryota"/>
</dbReference>
<gene>
    <name evidence="3" type="primary">Dper\GL22850</name>
    <name evidence="3" type="ORF">Dper_GL22850</name>
</gene>
<dbReference type="EMBL" id="CH479199">
    <property type="protein sequence ID" value="EDW29489.1"/>
    <property type="molecule type" value="Genomic_DNA"/>
</dbReference>